<dbReference type="PANTHER" id="PTHR30146:SF154">
    <property type="entry name" value="TRANSCRIPTION REGULATOR, MEMBER OF GALR FAMILY"/>
    <property type="match status" value="1"/>
</dbReference>
<feature type="domain" description="HTH lacI-type" evidence="4">
    <location>
        <begin position="5"/>
        <end position="58"/>
    </location>
</feature>
<evidence type="ECO:0000256" key="3">
    <source>
        <dbReference type="ARBA" id="ARBA00023163"/>
    </source>
</evidence>
<dbReference type="Proteomes" id="UP000284676">
    <property type="component" value="Unassembled WGS sequence"/>
</dbReference>
<reference evidence="5 6" key="1">
    <citation type="submission" date="2018-08" db="EMBL/GenBank/DDBJ databases">
        <title>A genome reference for cultivated species of the human gut microbiota.</title>
        <authorList>
            <person name="Zou Y."/>
            <person name="Xue W."/>
            <person name="Luo G."/>
        </authorList>
    </citation>
    <scope>NUCLEOTIDE SEQUENCE [LARGE SCALE GENOMIC DNA]</scope>
    <source>
        <strain evidence="5 6">AM25-1</strain>
    </source>
</reference>
<gene>
    <name evidence="5" type="ORF">DW663_00360</name>
</gene>
<dbReference type="Gene3D" id="3.40.50.2300">
    <property type="match status" value="2"/>
</dbReference>
<keyword evidence="3" id="KW-0804">Transcription</keyword>
<dbReference type="CDD" id="cd01542">
    <property type="entry name" value="PBP1_TreR-like"/>
    <property type="match status" value="1"/>
</dbReference>
<name>A0A414Q2E0_FUSMR</name>
<evidence type="ECO:0000259" key="4">
    <source>
        <dbReference type="PROSITE" id="PS50932"/>
    </source>
</evidence>
<dbReference type="PROSITE" id="PS50932">
    <property type="entry name" value="HTH_LACI_2"/>
    <property type="match status" value="1"/>
</dbReference>
<dbReference type="Gene3D" id="1.10.260.40">
    <property type="entry name" value="lambda repressor-like DNA-binding domains"/>
    <property type="match status" value="1"/>
</dbReference>
<dbReference type="SUPFAM" id="SSF53822">
    <property type="entry name" value="Periplasmic binding protein-like I"/>
    <property type="match status" value="1"/>
</dbReference>
<dbReference type="GO" id="GO:0000976">
    <property type="term" value="F:transcription cis-regulatory region binding"/>
    <property type="evidence" value="ECO:0007669"/>
    <property type="project" value="TreeGrafter"/>
</dbReference>
<sequence>MSKKLTILDIAKLSGVGKSTVSRFFNNGYVSNEVREKIQSVIDEQGYAPNLFARGIKTKNNKFIGVIVPCFDSATTSTILMNLDTKLREEGYIPLIINTNHNIELEKANLDNLWRLNVEGIIVLATQITPEHKVFVKSKKVPILFVGQHCKKGYSIINDENKAGKKIGERVLKARPNSILYIGVDENDTMVGINRRDAVFKVLKKSSNLVIEEIKSDFSFEKTEELIYEYLKIKKPECIISATDNMAFGAMKAIYRHGYKIPEDISILGFGGYKISDVVTPRLTTIKYNNEMTGKLAAETIIKLIRNEEVPKIQKIDYEFLDRESVK</sequence>
<dbReference type="PANTHER" id="PTHR30146">
    <property type="entry name" value="LACI-RELATED TRANSCRIPTIONAL REPRESSOR"/>
    <property type="match status" value="1"/>
</dbReference>
<protein>
    <submittedName>
        <fullName evidence="5">LacI family transcriptional regulator</fullName>
    </submittedName>
</protein>
<dbReference type="InterPro" id="IPR000843">
    <property type="entry name" value="HTH_LacI"/>
</dbReference>
<proteinExistence type="predicted"/>
<dbReference type="CDD" id="cd01392">
    <property type="entry name" value="HTH_LacI"/>
    <property type="match status" value="1"/>
</dbReference>
<dbReference type="InterPro" id="IPR046335">
    <property type="entry name" value="LacI/GalR-like_sensor"/>
</dbReference>
<dbReference type="AlphaFoldDB" id="A0A414Q2E0"/>
<dbReference type="InterPro" id="IPR010982">
    <property type="entry name" value="Lambda_DNA-bd_dom_sf"/>
</dbReference>
<keyword evidence="1" id="KW-0805">Transcription regulation</keyword>
<dbReference type="Pfam" id="PF00356">
    <property type="entry name" value="LacI"/>
    <property type="match status" value="1"/>
</dbReference>
<dbReference type="RefSeq" id="WP_118126541.1">
    <property type="nucleotide sequence ID" value="NZ_QRHI01000003.1"/>
</dbReference>
<evidence type="ECO:0000256" key="1">
    <source>
        <dbReference type="ARBA" id="ARBA00023015"/>
    </source>
</evidence>
<comment type="caution">
    <text evidence="5">The sequence shown here is derived from an EMBL/GenBank/DDBJ whole genome shotgun (WGS) entry which is preliminary data.</text>
</comment>
<accession>A0A414Q2E0</accession>
<dbReference type="Pfam" id="PF13377">
    <property type="entry name" value="Peripla_BP_3"/>
    <property type="match status" value="1"/>
</dbReference>
<keyword evidence="2" id="KW-0238">DNA-binding</keyword>
<evidence type="ECO:0000313" key="6">
    <source>
        <dbReference type="Proteomes" id="UP000284676"/>
    </source>
</evidence>
<dbReference type="InterPro" id="IPR028082">
    <property type="entry name" value="Peripla_BP_I"/>
</dbReference>
<organism evidence="5 6">
    <name type="scientific">Fusobacterium mortiferum</name>
    <dbReference type="NCBI Taxonomy" id="850"/>
    <lineage>
        <taxon>Bacteria</taxon>
        <taxon>Fusobacteriati</taxon>
        <taxon>Fusobacteriota</taxon>
        <taxon>Fusobacteriia</taxon>
        <taxon>Fusobacteriales</taxon>
        <taxon>Fusobacteriaceae</taxon>
        <taxon>Fusobacterium</taxon>
    </lineage>
</organism>
<dbReference type="SMART" id="SM00354">
    <property type="entry name" value="HTH_LACI"/>
    <property type="match status" value="1"/>
</dbReference>
<evidence type="ECO:0000256" key="2">
    <source>
        <dbReference type="ARBA" id="ARBA00023125"/>
    </source>
</evidence>
<dbReference type="SUPFAM" id="SSF47413">
    <property type="entry name" value="lambda repressor-like DNA-binding domains"/>
    <property type="match status" value="1"/>
</dbReference>
<dbReference type="EMBL" id="QRHL01000001">
    <property type="protein sequence ID" value="RHF74877.1"/>
    <property type="molecule type" value="Genomic_DNA"/>
</dbReference>
<evidence type="ECO:0000313" key="5">
    <source>
        <dbReference type="EMBL" id="RHF74877.1"/>
    </source>
</evidence>
<dbReference type="GO" id="GO:0003700">
    <property type="term" value="F:DNA-binding transcription factor activity"/>
    <property type="evidence" value="ECO:0007669"/>
    <property type="project" value="TreeGrafter"/>
</dbReference>